<evidence type="ECO:0000313" key="1">
    <source>
        <dbReference type="EMBL" id="KAJ9662613.1"/>
    </source>
</evidence>
<proteinExistence type="predicted"/>
<gene>
    <name evidence="1" type="ORF">H2198_001285</name>
</gene>
<name>A0ACC3AI41_9EURO</name>
<comment type="caution">
    <text evidence="1">The sequence shown here is derived from an EMBL/GenBank/DDBJ whole genome shotgun (WGS) entry which is preliminary data.</text>
</comment>
<protein>
    <submittedName>
        <fullName evidence="1">Uncharacterized protein</fullName>
    </submittedName>
</protein>
<evidence type="ECO:0000313" key="2">
    <source>
        <dbReference type="Proteomes" id="UP001172386"/>
    </source>
</evidence>
<keyword evidence="2" id="KW-1185">Reference proteome</keyword>
<dbReference type="EMBL" id="JAPDRQ010000014">
    <property type="protein sequence ID" value="KAJ9662613.1"/>
    <property type="molecule type" value="Genomic_DNA"/>
</dbReference>
<dbReference type="Proteomes" id="UP001172386">
    <property type="component" value="Unassembled WGS sequence"/>
</dbReference>
<organism evidence="1 2">
    <name type="scientific">Neophaeococcomyces mojaviensis</name>
    <dbReference type="NCBI Taxonomy" id="3383035"/>
    <lineage>
        <taxon>Eukaryota</taxon>
        <taxon>Fungi</taxon>
        <taxon>Dikarya</taxon>
        <taxon>Ascomycota</taxon>
        <taxon>Pezizomycotina</taxon>
        <taxon>Eurotiomycetes</taxon>
        <taxon>Chaetothyriomycetidae</taxon>
        <taxon>Chaetothyriales</taxon>
        <taxon>Chaetothyriales incertae sedis</taxon>
        <taxon>Neophaeococcomyces</taxon>
    </lineage>
</organism>
<reference evidence="1" key="1">
    <citation type="submission" date="2022-10" db="EMBL/GenBank/DDBJ databases">
        <title>Culturing micro-colonial fungi from biological soil crusts in the Mojave desert and describing Neophaeococcomyces mojavensis, and introducing the new genera and species Taxawa tesnikishii.</title>
        <authorList>
            <person name="Kurbessoian T."/>
            <person name="Stajich J.E."/>
        </authorList>
    </citation>
    <scope>NUCLEOTIDE SEQUENCE</scope>
    <source>
        <strain evidence="1">JES_112</strain>
    </source>
</reference>
<sequence length="322" mass="37554">MICYQDAHYCRCADPSVTRIKVEFDQHLLTHARLEALDPSSTVTWNWGQLQEQRKLILEGDFTHVIVFRNPFPVWKTAIKTKFADFIEQLSYTFQPTLRKAKLTIRRWALTPFEPEVEPTHINVRSKPSSAAFTTPNISGTTLKGIFEDSSIPKLIFAVAQDAVSLFAAHGVRVAGVTDLQYMSMCRSPCTPYYKPKLSDAILMHASLSPAEFADFTSKKSREVNTWWRYRDIRPLYRCDKEYALNDLKYMKRMYNNLLEGISEEGMRVVQKYTEIETENAFAWPGGWVPQRGRVRDEFTDWWREFYAAEDEDYVDDGCYEW</sequence>
<accession>A0ACC3AI41</accession>